<dbReference type="PANTHER" id="PTHR30627">
    <property type="entry name" value="PEPTIDOGLYCAN D,D-TRANSPEPTIDASE"/>
    <property type="match status" value="1"/>
</dbReference>
<evidence type="ECO:0000256" key="9">
    <source>
        <dbReference type="ARBA" id="ARBA00022960"/>
    </source>
</evidence>
<keyword evidence="8" id="KW-0378">Hydrolase</keyword>
<evidence type="ECO:0000259" key="16">
    <source>
        <dbReference type="Pfam" id="PF03717"/>
    </source>
</evidence>
<evidence type="ECO:0000313" key="17">
    <source>
        <dbReference type="EMBL" id="AXX94807.1"/>
    </source>
</evidence>
<dbReference type="InterPro" id="IPR005311">
    <property type="entry name" value="PBP_dimer"/>
</dbReference>
<keyword evidence="9" id="KW-0133">Cell shape</keyword>
<keyword evidence="7 14" id="KW-0812">Transmembrane</keyword>
<dbReference type="GO" id="GO:0006508">
    <property type="term" value="P:proteolysis"/>
    <property type="evidence" value="ECO:0007669"/>
    <property type="project" value="UniProtKB-KW"/>
</dbReference>
<keyword evidence="11 14" id="KW-1133">Transmembrane helix</keyword>
<keyword evidence="3" id="KW-1003">Cell membrane</keyword>
<dbReference type="SUPFAM" id="SSF56601">
    <property type="entry name" value="beta-lactamase/transpeptidase-like"/>
    <property type="match status" value="1"/>
</dbReference>
<keyword evidence="17" id="KW-0808">Transferase</keyword>
<dbReference type="FunFam" id="3.40.710.10:FF:000024">
    <property type="entry name" value="Penicillin-binding protein 2"/>
    <property type="match status" value="1"/>
</dbReference>
<keyword evidence="6" id="KW-0645">Protease</keyword>
<name>A0A347U7H9_9BACT</name>
<comment type="subcellular location">
    <subcellularLocation>
        <location evidence="2">Cell membrane</location>
    </subcellularLocation>
    <subcellularLocation>
        <location evidence="1">Membrane</location>
        <topology evidence="1">Single-pass membrane protein</topology>
    </subcellularLocation>
</comment>
<dbReference type="SUPFAM" id="SSF56519">
    <property type="entry name" value="Penicillin binding protein dimerisation domain"/>
    <property type="match status" value="1"/>
</dbReference>
<dbReference type="Gene3D" id="3.40.710.10">
    <property type="entry name" value="DD-peptidase/beta-lactamase superfamily"/>
    <property type="match status" value="1"/>
</dbReference>
<dbReference type="OrthoDB" id="9766847at2"/>
<dbReference type="InterPro" id="IPR001460">
    <property type="entry name" value="PCN-bd_Tpept"/>
</dbReference>
<keyword evidence="12 14" id="KW-0472">Membrane</keyword>
<gene>
    <name evidence="18" type="primary">mrdA</name>
    <name evidence="17" type="ORF">AELL_1137</name>
    <name evidence="18" type="ORF">CP962_07445</name>
</gene>
<evidence type="ECO:0000256" key="7">
    <source>
        <dbReference type="ARBA" id="ARBA00022692"/>
    </source>
</evidence>
<dbReference type="Proteomes" id="UP000290588">
    <property type="component" value="Unassembled WGS sequence"/>
</dbReference>
<evidence type="ECO:0000256" key="8">
    <source>
        <dbReference type="ARBA" id="ARBA00022801"/>
    </source>
</evidence>
<dbReference type="EC" id="2.4.2.-" evidence="17"/>
<dbReference type="EMBL" id="NXIG01000006">
    <property type="protein sequence ID" value="RXI30595.1"/>
    <property type="molecule type" value="Genomic_DNA"/>
</dbReference>
<sequence>MNIRLNIVFLIILGIGITLLSRVYFLSIKSNTYYEELSKNNYINRINKIPVRGVIEDRNGEKLAINEMGFSVLVKPHLSSYKNKEHLEKIIDTIVKHLPEYEKDKLIKEYKKNDSSYNHDFIQVIDYIPYDEFFPKYTILASEDDIKIESSSKRAYPQKEVASHIIGYVGKASKLDILNNELSSYNGIIGKNGLEKVYNSKLQGEMGFKDVKVNALNKEIEVLYEKEASIDNNIRISLDVKLQKYIQEIFTGKSGAVIVMDARNGEMLAAASFPEFDNNIFARGISVKEWNEMRNDFNHPFTNKIINGLYPPGSVIKMGVGLSFLENGIGENYTINCSGSLPIGNRNFRCWKSTGHGSVNFRKAIAESCDDFFYKGSLKMGINKISHTLDKLGFGQVTGVDQINEFVGVNPNKEWKEKRFNQPWYVGETVITSIGQGNMLVTPLQVARYTAYIATGKLPKPHFFKANYEEPKEVDIPAKYLDVMRKGMYDVSYAPKGTASRHINSKIAIASKTGTAQVVSIPQSEKVRMKESELKYFQRSHAWITTYGPFENPQYVVTVIEEHGGHGGEAAGDIASKIYDKLYDLGYITVPTETTQK</sequence>
<dbReference type="EMBL" id="CP032097">
    <property type="protein sequence ID" value="AXX94807.1"/>
    <property type="molecule type" value="Genomic_DNA"/>
</dbReference>
<dbReference type="GO" id="GO:0005886">
    <property type="term" value="C:plasma membrane"/>
    <property type="evidence" value="ECO:0007669"/>
    <property type="project" value="UniProtKB-SubCell"/>
</dbReference>
<dbReference type="GO" id="GO:0009002">
    <property type="term" value="F:serine-type D-Ala-D-Ala carboxypeptidase activity"/>
    <property type="evidence" value="ECO:0007669"/>
    <property type="project" value="InterPro"/>
</dbReference>
<reference evidence="18 20" key="1">
    <citation type="submission" date="2017-09" db="EMBL/GenBank/DDBJ databases">
        <title>Genomics of the genus Arcobacter.</title>
        <authorList>
            <person name="Perez-Cataluna A."/>
            <person name="Figueras M.J."/>
            <person name="Salas-Masso N."/>
        </authorList>
    </citation>
    <scope>NUCLEOTIDE SEQUENCE [LARGE SCALE GENOMIC DNA]</scope>
    <source>
        <strain evidence="18 20">CECT 7837</strain>
    </source>
</reference>
<dbReference type="GO" id="GO:0016757">
    <property type="term" value="F:glycosyltransferase activity"/>
    <property type="evidence" value="ECO:0007669"/>
    <property type="project" value="UniProtKB-KW"/>
</dbReference>
<evidence type="ECO:0000256" key="11">
    <source>
        <dbReference type="ARBA" id="ARBA00022989"/>
    </source>
</evidence>
<dbReference type="GO" id="GO:0071972">
    <property type="term" value="F:peptidoglycan L,D-transpeptidase activity"/>
    <property type="evidence" value="ECO:0007669"/>
    <property type="project" value="TreeGrafter"/>
</dbReference>
<dbReference type="InterPro" id="IPR012338">
    <property type="entry name" value="Beta-lactam/transpept-like"/>
</dbReference>
<dbReference type="PANTHER" id="PTHR30627:SF2">
    <property type="entry name" value="PEPTIDOGLYCAN D,D-TRANSPEPTIDASE MRDA"/>
    <property type="match status" value="1"/>
</dbReference>
<evidence type="ECO:0000313" key="18">
    <source>
        <dbReference type="EMBL" id="RXI30595.1"/>
    </source>
</evidence>
<keyword evidence="4" id="KW-0997">Cell inner membrane</keyword>
<dbReference type="Pfam" id="PF03717">
    <property type="entry name" value="PBP_dimer"/>
    <property type="match status" value="1"/>
</dbReference>
<evidence type="ECO:0000256" key="6">
    <source>
        <dbReference type="ARBA" id="ARBA00022670"/>
    </source>
</evidence>
<evidence type="ECO:0000313" key="19">
    <source>
        <dbReference type="Proteomes" id="UP000262582"/>
    </source>
</evidence>
<keyword evidence="5" id="KW-0121">Carboxypeptidase</keyword>
<evidence type="ECO:0000256" key="4">
    <source>
        <dbReference type="ARBA" id="ARBA00022519"/>
    </source>
</evidence>
<dbReference type="GO" id="GO:0009252">
    <property type="term" value="P:peptidoglycan biosynthetic process"/>
    <property type="evidence" value="ECO:0007669"/>
    <property type="project" value="UniProtKB-KW"/>
</dbReference>
<evidence type="ECO:0000256" key="10">
    <source>
        <dbReference type="ARBA" id="ARBA00022984"/>
    </source>
</evidence>
<dbReference type="AlphaFoldDB" id="A0A347U7H9"/>
<keyword evidence="13" id="KW-0961">Cell wall biogenesis/degradation</keyword>
<evidence type="ECO:0000256" key="14">
    <source>
        <dbReference type="SAM" id="Phobius"/>
    </source>
</evidence>
<dbReference type="InterPro" id="IPR036138">
    <property type="entry name" value="PBP_dimer_sf"/>
</dbReference>
<keyword evidence="10" id="KW-0573">Peptidoglycan synthesis</keyword>
<feature type="transmembrane region" description="Helical" evidence="14">
    <location>
        <begin position="7"/>
        <end position="25"/>
    </location>
</feature>
<feature type="domain" description="Penicillin-binding protein dimerisation" evidence="16">
    <location>
        <begin position="50"/>
        <end position="222"/>
    </location>
</feature>
<dbReference type="Proteomes" id="UP000262582">
    <property type="component" value="Chromosome"/>
</dbReference>
<evidence type="ECO:0000256" key="13">
    <source>
        <dbReference type="ARBA" id="ARBA00023316"/>
    </source>
</evidence>
<proteinExistence type="predicted"/>
<reference evidence="17 19" key="2">
    <citation type="submission" date="2018-08" db="EMBL/GenBank/DDBJ databases">
        <title>Complete genome of the Arcobacter ellisii type strain LMG 26155.</title>
        <authorList>
            <person name="Miller W.G."/>
            <person name="Yee E."/>
            <person name="Bono J.L."/>
        </authorList>
    </citation>
    <scope>NUCLEOTIDE SEQUENCE [LARGE SCALE GENOMIC DNA]</scope>
    <source>
        <strain evidence="17 19">LMG 26155</strain>
    </source>
</reference>
<evidence type="ECO:0000259" key="15">
    <source>
        <dbReference type="Pfam" id="PF00905"/>
    </source>
</evidence>
<dbReference type="KEGG" id="aell:AELL_1137"/>
<accession>A0A347U7H9</accession>
<keyword evidence="19" id="KW-1185">Reference proteome</keyword>
<evidence type="ECO:0000256" key="1">
    <source>
        <dbReference type="ARBA" id="ARBA00004167"/>
    </source>
</evidence>
<dbReference type="InterPro" id="IPR050515">
    <property type="entry name" value="Beta-lactam/transpept"/>
</dbReference>
<evidence type="ECO:0000313" key="20">
    <source>
        <dbReference type="Proteomes" id="UP000290588"/>
    </source>
</evidence>
<dbReference type="RefSeq" id="WP_118917016.1">
    <property type="nucleotide sequence ID" value="NZ_CP032097.1"/>
</dbReference>
<dbReference type="GO" id="GO:0008658">
    <property type="term" value="F:penicillin binding"/>
    <property type="evidence" value="ECO:0007669"/>
    <property type="project" value="InterPro"/>
</dbReference>
<dbReference type="Pfam" id="PF00905">
    <property type="entry name" value="Transpeptidase"/>
    <property type="match status" value="1"/>
</dbReference>
<evidence type="ECO:0000256" key="3">
    <source>
        <dbReference type="ARBA" id="ARBA00022475"/>
    </source>
</evidence>
<dbReference type="NCBIfam" id="TIGR03423">
    <property type="entry name" value="pbp2_mrdA"/>
    <property type="match status" value="1"/>
</dbReference>
<dbReference type="Gene3D" id="3.90.1310.10">
    <property type="entry name" value="Penicillin-binding protein 2a (Domain 2)"/>
    <property type="match status" value="1"/>
</dbReference>
<protein>
    <submittedName>
        <fullName evidence="18">Penicillin-binding protein 2</fullName>
        <ecNumber evidence="17">2.4.2.-</ecNumber>
    </submittedName>
</protein>
<dbReference type="GO" id="GO:0071555">
    <property type="term" value="P:cell wall organization"/>
    <property type="evidence" value="ECO:0007669"/>
    <property type="project" value="UniProtKB-KW"/>
</dbReference>
<dbReference type="InterPro" id="IPR017790">
    <property type="entry name" value="Penicillin-binding_protein_2"/>
</dbReference>
<dbReference type="GO" id="GO:0008360">
    <property type="term" value="P:regulation of cell shape"/>
    <property type="evidence" value="ECO:0007669"/>
    <property type="project" value="UniProtKB-KW"/>
</dbReference>
<evidence type="ECO:0000256" key="12">
    <source>
        <dbReference type="ARBA" id="ARBA00023136"/>
    </source>
</evidence>
<organism evidence="18 20">
    <name type="scientific">Arcobacter ellisii</name>
    <dbReference type="NCBI Taxonomy" id="913109"/>
    <lineage>
        <taxon>Bacteria</taxon>
        <taxon>Pseudomonadati</taxon>
        <taxon>Campylobacterota</taxon>
        <taxon>Epsilonproteobacteria</taxon>
        <taxon>Campylobacterales</taxon>
        <taxon>Arcobacteraceae</taxon>
        <taxon>Arcobacter</taxon>
    </lineage>
</organism>
<dbReference type="Gene3D" id="3.30.1390.30">
    <property type="entry name" value="Penicillin-binding protein 2a, domain 3"/>
    <property type="match status" value="1"/>
</dbReference>
<keyword evidence="17" id="KW-0328">Glycosyltransferase</keyword>
<feature type="domain" description="Penicillin-binding protein transpeptidase" evidence="15">
    <location>
        <begin position="255"/>
        <end position="579"/>
    </location>
</feature>
<evidence type="ECO:0000256" key="2">
    <source>
        <dbReference type="ARBA" id="ARBA00004236"/>
    </source>
</evidence>
<evidence type="ECO:0000256" key="5">
    <source>
        <dbReference type="ARBA" id="ARBA00022645"/>
    </source>
</evidence>